<comment type="caution">
    <text evidence="2">The sequence shown here is derived from an EMBL/GenBank/DDBJ whole genome shotgun (WGS) entry which is preliminary data.</text>
</comment>
<dbReference type="RefSeq" id="WP_160045190.1">
    <property type="nucleotide sequence ID" value="NZ_BORQ01000013.1"/>
</dbReference>
<evidence type="ECO:0000256" key="1">
    <source>
        <dbReference type="SAM" id="Phobius"/>
    </source>
</evidence>
<protein>
    <submittedName>
        <fullName evidence="2">Uncharacterized protein</fullName>
    </submittedName>
</protein>
<proteinExistence type="predicted"/>
<keyword evidence="1" id="KW-0812">Transmembrane</keyword>
<feature type="transmembrane region" description="Helical" evidence="1">
    <location>
        <begin position="44"/>
        <end position="62"/>
    </location>
</feature>
<feature type="transmembrane region" description="Helical" evidence="1">
    <location>
        <begin position="6"/>
        <end position="32"/>
    </location>
</feature>
<accession>A0A920CFB6</accession>
<dbReference type="AlphaFoldDB" id="A0A920CFB6"/>
<name>A0A920CFB6_9BACL</name>
<dbReference type="EMBL" id="BORQ01000013">
    <property type="protein sequence ID" value="GIO34824.1"/>
    <property type="molecule type" value="Genomic_DNA"/>
</dbReference>
<reference evidence="2" key="1">
    <citation type="submission" date="2021-03" db="EMBL/GenBank/DDBJ databases">
        <title>Antimicrobial resistance genes in bacteria isolated from Japanese honey, and their potential for conferring macrolide and lincosamide resistance in the American foulbrood pathogen Paenibacillus larvae.</title>
        <authorList>
            <person name="Okamoto M."/>
            <person name="Kumagai M."/>
            <person name="Kanamori H."/>
            <person name="Takamatsu D."/>
        </authorList>
    </citation>
    <scope>NUCLEOTIDE SEQUENCE</scope>
    <source>
        <strain evidence="2">J2TS6</strain>
    </source>
</reference>
<keyword evidence="1" id="KW-0472">Membrane</keyword>
<evidence type="ECO:0000313" key="3">
    <source>
        <dbReference type="Proteomes" id="UP000679779"/>
    </source>
</evidence>
<evidence type="ECO:0000313" key="2">
    <source>
        <dbReference type="EMBL" id="GIO34824.1"/>
    </source>
</evidence>
<keyword evidence="1" id="KW-1133">Transmembrane helix</keyword>
<sequence>MNNVFFFINMIRNIFITFFQDAIWMAGFFFLLNKTFDNRKLKQFSKITLIIVCVFLFIFSVLRSV</sequence>
<keyword evidence="3" id="KW-1185">Reference proteome</keyword>
<dbReference type="Proteomes" id="UP000679779">
    <property type="component" value="Unassembled WGS sequence"/>
</dbReference>
<gene>
    <name evidence="2" type="ORF">J2TS6_59650</name>
</gene>
<organism evidence="2 3">
    <name type="scientific">Paenibacillus albilobatus</name>
    <dbReference type="NCBI Taxonomy" id="2716884"/>
    <lineage>
        <taxon>Bacteria</taxon>
        <taxon>Bacillati</taxon>
        <taxon>Bacillota</taxon>
        <taxon>Bacilli</taxon>
        <taxon>Bacillales</taxon>
        <taxon>Paenibacillaceae</taxon>
        <taxon>Paenibacillus</taxon>
    </lineage>
</organism>